<dbReference type="Proteomes" id="UP000835052">
    <property type="component" value="Unassembled WGS sequence"/>
</dbReference>
<feature type="domain" description="STAS" evidence="6">
    <location>
        <begin position="601"/>
        <end position="696"/>
    </location>
</feature>
<dbReference type="EMBL" id="CAJGYM010000004">
    <property type="protein sequence ID" value="CAD6186454.1"/>
    <property type="molecule type" value="Genomic_DNA"/>
</dbReference>
<keyword evidence="3 5" id="KW-1133">Transmembrane helix</keyword>
<gene>
    <name evidence="7" type="ORF">CAUJ_LOCUS2373</name>
</gene>
<feature type="transmembrane region" description="Helical" evidence="5">
    <location>
        <begin position="410"/>
        <end position="431"/>
    </location>
</feature>
<evidence type="ECO:0000256" key="2">
    <source>
        <dbReference type="ARBA" id="ARBA00022692"/>
    </source>
</evidence>
<dbReference type="InterPro" id="IPR036513">
    <property type="entry name" value="STAS_dom_sf"/>
</dbReference>
<feature type="transmembrane region" description="Helical" evidence="5">
    <location>
        <begin position="332"/>
        <end position="348"/>
    </location>
</feature>
<feature type="transmembrane region" description="Helical" evidence="5">
    <location>
        <begin position="271"/>
        <end position="296"/>
    </location>
</feature>
<feature type="transmembrane region" description="Helical" evidence="5">
    <location>
        <begin position="540"/>
        <end position="558"/>
    </location>
</feature>
<dbReference type="PANTHER" id="PTHR11814">
    <property type="entry name" value="SULFATE TRANSPORTER"/>
    <property type="match status" value="1"/>
</dbReference>
<proteinExistence type="predicted"/>
<feature type="transmembrane region" description="Helical" evidence="5">
    <location>
        <begin position="232"/>
        <end position="259"/>
    </location>
</feature>
<dbReference type="InterPro" id="IPR002645">
    <property type="entry name" value="STAS_dom"/>
</dbReference>
<dbReference type="GO" id="GO:0016020">
    <property type="term" value="C:membrane"/>
    <property type="evidence" value="ECO:0007669"/>
    <property type="project" value="UniProtKB-SubCell"/>
</dbReference>
<dbReference type="AlphaFoldDB" id="A0A8S1GTT8"/>
<comment type="subcellular location">
    <subcellularLocation>
        <location evidence="1">Membrane</location>
        <topology evidence="1">Multi-pass membrane protein</topology>
    </subcellularLocation>
</comment>
<dbReference type="Pfam" id="PF01740">
    <property type="entry name" value="STAS"/>
    <property type="match status" value="1"/>
</dbReference>
<keyword evidence="8" id="KW-1185">Reference proteome</keyword>
<organism evidence="7 8">
    <name type="scientific">Caenorhabditis auriculariae</name>
    <dbReference type="NCBI Taxonomy" id="2777116"/>
    <lineage>
        <taxon>Eukaryota</taxon>
        <taxon>Metazoa</taxon>
        <taxon>Ecdysozoa</taxon>
        <taxon>Nematoda</taxon>
        <taxon>Chromadorea</taxon>
        <taxon>Rhabditida</taxon>
        <taxon>Rhabditina</taxon>
        <taxon>Rhabditomorpha</taxon>
        <taxon>Rhabditoidea</taxon>
        <taxon>Rhabditidae</taxon>
        <taxon>Peloderinae</taxon>
        <taxon>Caenorhabditis</taxon>
    </lineage>
</organism>
<keyword evidence="4 5" id="KW-0472">Membrane</keyword>
<name>A0A8S1GTT8_9PELO</name>
<comment type="caution">
    <text evidence="7">The sequence shown here is derived from an EMBL/GenBank/DDBJ whole genome shotgun (WGS) entry which is preliminary data.</text>
</comment>
<dbReference type="PROSITE" id="PS50801">
    <property type="entry name" value="STAS"/>
    <property type="match status" value="1"/>
</dbReference>
<evidence type="ECO:0000256" key="1">
    <source>
        <dbReference type="ARBA" id="ARBA00004141"/>
    </source>
</evidence>
<reference evidence="7" key="1">
    <citation type="submission" date="2020-10" db="EMBL/GenBank/DDBJ databases">
        <authorList>
            <person name="Kikuchi T."/>
        </authorList>
    </citation>
    <scope>NUCLEOTIDE SEQUENCE</scope>
    <source>
        <strain evidence="7">NKZ352</strain>
    </source>
</reference>
<feature type="transmembrane region" description="Helical" evidence="5">
    <location>
        <begin position="487"/>
        <end position="504"/>
    </location>
</feature>
<dbReference type="Gene3D" id="3.30.750.24">
    <property type="entry name" value="STAS domain"/>
    <property type="match status" value="1"/>
</dbReference>
<dbReference type="InterPro" id="IPR011547">
    <property type="entry name" value="SLC26A/SulP_dom"/>
</dbReference>
<protein>
    <recommendedName>
        <fullName evidence="6">STAS domain-containing protein</fullName>
    </recommendedName>
</protein>
<feature type="transmembrane region" description="Helical" evidence="5">
    <location>
        <begin position="564"/>
        <end position="581"/>
    </location>
</feature>
<evidence type="ECO:0000313" key="7">
    <source>
        <dbReference type="EMBL" id="CAD6186454.1"/>
    </source>
</evidence>
<evidence type="ECO:0000256" key="3">
    <source>
        <dbReference type="ARBA" id="ARBA00022989"/>
    </source>
</evidence>
<dbReference type="GO" id="GO:0055085">
    <property type="term" value="P:transmembrane transport"/>
    <property type="evidence" value="ECO:0007669"/>
    <property type="project" value="InterPro"/>
</dbReference>
<evidence type="ECO:0000256" key="5">
    <source>
        <dbReference type="SAM" id="Phobius"/>
    </source>
</evidence>
<dbReference type="InterPro" id="IPR001902">
    <property type="entry name" value="SLC26A/SulP_fam"/>
</dbReference>
<keyword evidence="2 5" id="KW-0812">Transmembrane</keyword>
<evidence type="ECO:0000259" key="6">
    <source>
        <dbReference type="PROSITE" id="PS50801"/>
    </source>
</evidence>
<evidence type="ECO:0000256" key="4">
    <source>
        <dbReference type="ARBA" id="ARBA00023136"/>
    </source>
</evidence>
<accession>A0A8S1GTT8</accession>
<dbReference type="SUPFAM" id="SSF52091">
    <property type="entry name" value="SpoIIaa-like"/>
    <property type="match status" value="1"/>
</dbReference>
<dbReference type="OrthoDB" id="288203at2759"/>
<feature type="transmembrane region" description="Helical" evidence="5">
    <location>
        <begin position="510"/>
        <end position="528"/>
    </location>
</feature>
<evidence type="ECO:0000313" key="8">
    <source>
        <dbReference type="Proteomes" id="UP000835052"/>
    </source>
</evidence>
<dbReference type="Pfam" id="PF00916">
    <property type="entry name" value="Sulfate_transp"/>
    <property type="match status" value="2"/>
</dbReference>
<dbReference type="CDD" id="cd07042">
    <property type="entry name" value="STAS_SulP_like_sulfate_transporter"/>
    <property type="match status" value="1"/>
</dbReference>
<sequence>MQNQEGENIIEGQGLVLMKYCNNFQNFYIFTKGCQSYTDLLARYPMYEKQVPVVGTFVHFQAKKSEYDKRLKKKNSLVFPNSVREMTETPEGIDCELDEDGDVILTISNFRTGPEIGRGYHEWAGEFGDSSEILEPFSRYHSIRLRKCVKDYIYPWDVIFAQKKTENDGEKVRSLVELAYIEPFKNWRNFKKALLAFFPILEWLPKYDYRNRLQGDITGGLTIGVMHVPQGLAYALLANVSPVVGIYTSLFPALIYMIFGTSQHASIVFRLQFFFTYLSDALVSGYTTGAVVHIVVVQLDDVMGVTLPSVSGPGTAFIIAKELISRIPDINPYSLSIGVSTFIVLFFAQDVVKPWAQKKFNLRAPLPTELAIMAISLAFSRSMDWKHRWGLNVVGDVPTGIPSLMLPQGFLMFDCLVESFGIAVVVIVVHVAMAKVMAQMYDVTFDEQQEVYAMSLTSLFSAFLPVYPPSNGLGRTVQNAKAGSSSLLSTVFSSGFLFCVMMWVGQLLSDLPNCVLSAIILVNLVLMFKKYEYLKNLYSLSKVDFTLWMISFWATVIIDVRDGLFVAIFCALLSVVFRVQWPKWQYAMKVKPKKEDAETCVYRFDGPLLFVNVERFKKTFQAAVENWESRKETVKESIFVLDFGLVTSTDHMGVIAVKQATESLLARGITVKFISTNESLKRKFEVGGVSSTLREN</sequence>